<dbReference type="RefSeq" id="WP_130351560.1">
    <property type="nucleotide sequence ID" value="NZ_SGWY01000001.1"/>
</dbReference>
<comment type="caution">
    <text evidence="7">The sequence shown here is derived from an EMBL/GenBank/DDBJ whole genome shotgun (WGS) entry which is preliminary data.</text>
</comment>
<dbReference type="GO" id="GO:0003700">
    <property type="term" value="F:DNA-binding transcription factor activity"/>
    <property type="evidence" value="ECO:0007669"/>
    <property type="project" value="TreeGrafter"/>
</dbReference>
<dbReference type="InterPro" id="IPR009057">
    <property type="entry name" value="Homeodomain-like_sf"/>
</dbReference>
<keyword evidence="3" id="KW-0804">Transcription</keyword>
<dbReference type="Gene3D" id="1.10.357.10">
    <property type="entry name" value="Tetracycline Repressor, domain 2"/>
    <property type="match status" value="1"/>
</dbReference>
<evidence type="ECO:0000313" key="8">
    <source>
        <dbReference type="Proteomes" id="UP000293289"/>
    </source>
</evidence>
<feature type="domain" description="HTH tetR-type" evidence="6">
    <location>
        <begin position="22"/>
        <end position="82"/>
    </location>
</feature>
<dbReference type="SUPFAM" id="SSF46689">
    <property type="entry name" value="Homeodomain-like"/>
    <property type="match status" value="1"/>
</dbReference>
<gene>
    <name evidence="7" type="ORF">EV187_0642</name>
</gene>
<keyword evidence="8" id="KW-1185">Reference proteome</keyword>
<dbReference type="InterPro" id="IPR036271">
    <property type="entry name" value="Tet_transcr_reg_TetR-rel_C_sf"/>
</dbReference>
<dbReference type="GO" id="GO:0045892">
    <property type="term" value="P:negative regulation of DNA-templated transcription"/>
    <property type="evidence" value="ECO:0007669"/>
    <property type="project" value="InterPro"/>
</dbReference>
<feature type="region of interest" description="Disordered" evidence="5">
    <location>
        <begin position="1"/>
        <end position="23"/>
    </location>
</feature>
<evidence type="ECO:0000256" key="3">
    <source>
        <dbReference type="ARBA" id="ARBA00023163"/>
    </source>
</evidence>
<dbReference type="InterPro" id="IPR050109">
    <property type="entry name" value="HTH-type_TetR-like_transc_reg"/>
</dbReference>
<evidence type="ECO:0000256" key="4">
    <source>
        <dbReference type="PROSITE-ProRule" id="PRU00335"/>
    </source>
</evidence>
<dbReference type="Pfam" id="PF00440">
    <property type="entry name" value="TetR_N"/>
    <property type="match status" value="1"/>
</dbReference>
<dbReference type="PANTHER" id="PTHR30055">
    <property type="entry name" value="HTH-TYPE TRANSCRIPTIONAL REGULATOR RUTR"/>
    <property type="match status" value="1"/>
</dbReference>
<organism evidence="7 8">
    <name type="scientific">Agromyces ramosus</name>
    <dbReference type="NCBI Taxonomy" id="33879"/>
    <lineage>
        <taxon>Bacteria</taxon>
        <taxon>Bacillati</taxon>
        <taxon>Actinomycetota</taxon>
        <taxon>Actinomycetes</taxon>
        <taxon>Micrococcales</taxon>
        <taxon>Microbacteriaceae</taxon>
        <taxon>Agromyces</taxon>
    </lineage>
</organism>
<dbReference type="InterPro" id="IPR004111">
    <property type="entry name" value="Repressor_TetR_C"/>
</dbReference>
<dbReference type="OrthoDB" id="329481at2"/>
<dbReference type="InterPro" id="IPR001647">
    <property type="entry name" value="HTH_TetR"/>
</dbReference>
<accession>A0A4Q7MIN9</accession>
<dbReference type="Pfam" id="PF02909">
    <property type="entry name" value="TetR_C_1"/>
    <property type="match status" value="1"/>
</dbReference>
<evidence type="ECO:0000259" key="6">
    <source>
        <dbReference type="PROSITE" id="PS50977"/>
    </source>
</evidence>
<keyword evidence="1" id="KW-0805">Transcription regulation</keyword>
<keyword evidence="2 4" id="KW-0238">DNA-binding</keyword>
<feature type="compositionally biased region" description="Low complexity" evidence="5">
    <location>
        <begin position="1"/>
        <end position="16"/>
    </location>
</feature>
<dbReference type="PANTHER" id="PTHR30055:SF151">
    <property type="entry name" value="TRANSCRIPTIONAL REGULATORY PROTEIN"/>
    <property type="match status" value="1"/>
</dbReference>
<dbReference type="Gene3D" id="1.10.10.60">
    <property type="entry name" value="Homeodomain-like"/>
    <property type="match status" value="1"/>
</dbReference>
<proteinExistence type="predicted"/>
<protein>
    <submittedName>
        <fullName evidence="7">TetR family transcriptional regulator</fullName>
    </submittedName>
</protein>
<dbReference type="EMBL" id="SGWY01000001">
    <property type="protein sequence ID" value="RZS68215.1"/>
    <property type="molecule type" value="Genomic_DNA"/>
</dbReference>
<dbReference type="AlphaFoldDB" id="A0A4Q7MIN9"/>
<evidence type="ECO:0000256" key="1">
    <source>
        <dbReference type="ARBA" id="ARBA00023015"/>
    </source>
</evidence>
<dbReference type="Proteomes" id="UP000293289">
    <property type="component" value="Unassembled WGS sequence"/>
</dbReference>
<dbReference type="PRINTS" id="PR00455">
    <property type="entry name" value="HTHTETR"/>
</dbReference>
<evidence type="ECO:0000313" key="7">
    <source>
        <dbReference type="EMBL" id="RZS68215.1"/>
    </source>
</evidence>
<dbReference type="GO" id="GO:0000976">
    <property type="term" value="F:transcription cis-regulatory region binding"/>
    <property type="evidence" value="ECO:0007669"/>
    <property type="project" value="TreeGrafter"/>
</dbReference>
<name>A0A4Q7MIN9_9MICO</name>
<evidence type="ECO:0000256" key="2">
    <source>
        <dbReference type="ARBA" id="ARBA00023125"/>
    </source>
</evidence>
<reference evidence="7 8" key="1">
    <citation type="submission" date="2019-02" db="EMBL/GenBank/DDBJ databases">
        <title>Genomic Encyclopedia of Type Strains, Phase IV (KMG-IV): sequencing the most valuable type-strain genomes for metagenomic binning, comparative biology and taxonomic classification.</title>
        <authorList>
            <person name="Goeker M."/>
        </authorList>
    </citation>
    <scope>NUCLEOTIDE SEQUENCE [LARGE SCALE GENOMIC DNA]</scope>
    <source>
        <strain evidence="7 8">DSM 43045</strain>
    </source>
</reference>
<dbReference type="SUPFAM" id="SSF48498">
    <property type="entry name" value="Tetracyclin repressor-like, C-terminal domain"/>
    <property type="match status" value="1"/>
</dbReference>
<evidence type="ECO:0000256" key="5">
    <source>
        <dbReference type="SAM" id="MobiDB-lite"/>
    </source>
</evidence>
<feature type="DNA-binding region" description="H-T-H motif" evidence="4">
    <location>
        <begin position="45"/>
        <end position="64"/>
    </location>
</feature>
<sequence>MSSTTAQSAARNAARSAEGRTPLTRERVLQTAVDLADAGGIDALTIRRLAEQLGVEPMSLYYHVPNKEAILDGIVELVFAEVEAATGGFDVPDADAAWKASLRTRILAARGVMLRHPWAPGVMDSRHGLGLTTARYVDSVVGTLRSGGFSYDLIHHSMHALGSRMFGFSQELGEEDGGDAASGDSEQLQQMAAQVPHLAAMLSVVRHDDPDSTLGWCDDQFEFEFGLDLLLDGLERARQRESSPGPR</sequence>
<dbReference type="PROSITE" id="PS50977">
    <property type="entry name" value="HTH_TETR_2"/>
    <property type="match status" value="1"/>
</dbReference>